<dbReference type="InterPro" id="IPR018060">
    <property type="entry name" value="HTH_AraC"/>
</dbReference>
<evidence type="ECO:0000256" key="1">
    <source>
        <dbReference type="ARBA" id="ARBA00023015"/>
    </source>
</evidence>
<sequence>MSVDVERLPVEQSEFRTTDPGAAEVLSAEMYGAFHPQYGQTEGFTFDGRRTSAGEMSLDHLTHSAMSIECAPLNYLMFVFVRGGTLTFAGGDTETRLRMGDTAVCPTGVPLTISWDRLNKEVISVPIQAAQEAAEEYGTEGGFGFVGTTPVNPAMDRFWRSTVGFVASQLESPDSPLSEPLVYSRTLNLLGTAAVKTFPNSTMTADYQPGPGQIAPAVLRRAVAFIETNADRPLTLTDIAAAVSVSPRSLQHGFVRQYGTSPLGYLRRVRLERARRDLQFADPTSGARVDSVAARWGFPNPAKFSAAYQDVFGQLPSHTLRS</sequence>
<proteinExistence type="predicted"/>
<keyword evidence="3" id="KW-0804">Transcription</keyword>
<dbReference type="GO" id="GO:0003700">
    <property type="term" value="F:DNA-binding transcription factor activity"/>
    <property type="evidence" value="ECO:0007669"/>
    <property type="project" value="InterPro"/>
</dbReference>
<dbReference type="Proteomes" id="UP000595046">
    <property type="component" value="Chromosome"/>
</dbReference>
<dbReference type="SMART" id="SM00342">
    <property type="entry name" value="HTH_ARAC"/>
    <property type="match status" value="1"/>
</dbReference>
<dbReference type="Gene3D" id="1.10.10.60">
    <property type="entry name" value="Homeodomain-like"/>
    <property type="match status" value="1"/>
</dbReference>
<dbReference type="InterPro" id="IPR050204">
    <property type="entry name" value="AraC_XylS_family_regulators"/>
</dbReference>
<dbReference type="SUPFAM" id="SSF46689">
    <property type="entry name" value="Homeodomain-like"/>
    <property type="match status" value="2"/>
</dbReference>
<keyword evidence="2" id="KW-0238">DNA-binding</keyword>
<name>A0A7T1T7H3_9ACTN</name>
<dbReference type="Pfam" id="PF14525">
    <property type="entry name" value="AraC_binding_2"/>
    <property type="match status" value="1"/>
</dbReference>
<organism evidence="5 6">
    <name type="scientific">Streptomyces bathyalis</name>
    <dbReference type="NCBI Taxonomy" id="2710756"/>
    <lineage>
        <taxon>Bacteria</taxon>
        <taxon>Bacillati</taxon>
        <taxon>Actinomycetota</taxon>
        <taxon>Actinomycetes</taxon>
        <taxon>Kitasatosporales</taxon>
        <taxon>Streptomycetaceae</taxon>
        <taxon>Streptomyces</taxon>
    </lineage>
</organism>
<dbReference type="PROSITE" id="PS01124">
    <property type="entry name" value="HTH_ARAC_FAMILY_2"/>
    <property type="match status" value="1"/>
</dbReference>
<dbReference type="InterPro" id="IPR035418">
    <property type="entry name" value="AraC-bd_2"/>
</dbReference>
<dbReference type="InterPro" id="IPR009057">
    <property type="entry name" value="Homeodomain-like_sf"/>
</dbReference>
<dbReference type="EMBL" id="CP048882">
    <property type="protein sequence ID" value="QPP07819.1"/>
    <property type="molecule type" value="Genomic_DNA"/>
</dbReference>
<evidence type="ECO:0000313" key="6">
    <source>
        <dbReference type="Proteomes" id="UP000595046"/>
    </source>
</evidence>
<accession>A0A7T1T7H3</accession>
<evidence type="ECO:0000256" key="2">
    <source>
        <dbReference type="ARBA" id="ARBA00023125"/>
    </source>
</evidence>
<dbReference type="GO" id="GO:0043565">
    <property type="term" value="F:sequence-specific DNA binding"/>
    <property type="evidence" value="ECO:0007669"/>
    <property type="project" value="InterPro"/>
</dbReference>
<evidence type="ECO:0000256" key="3">
    <source>
        <dbReference type="ARBA" id="ARBA00023163"/>
    </source>
</evidence>
<evidence type="ECO:0000259" key="4">
    <source>
        <dbReference type="PROSITE" id="PS01124"/>
    </source>
</evidence>
<dbReference type="RefSeq" id="WP_197351627.1">
    <property type="nucleotide sequence ID" value="NZ_CP048882.1"/>
</dbReference>
<reference evidence="6" key="1">
    <citation type="submission" date="2020-02" db="EMBL/GenBank/DDBJ databases">
        <title>Streptomyces sp. ASO4wet.</title>
        <authorList>
            <person name="Risdian C."/>
            <person name="Landwehr W."/>
            <person name="Schupp P."/>
            <person name="Wink J."/>
        </authorList>
    </citation>
    <scope>NUCLEOTIDE SEQUENCE [LARGE SCALE GENOMIC DNA]</scope>
    <source>
        <strain evidence="6">ASO4wet</strain>
    </source>
</reference>
<dbReference type="KEGG" id="sbat:G4Z16_17015"/>
<dbReference type="PANTHER" id="PTHR46796">
    <property type="entry name" value="HTH-TYPE TRANSCRIPTIONAL ACTIVATOR RHAS-RELATED"/>
    <property type="match status" value="1"/>
</dbReference>
<protein>
    <submittedName>
        <fullName evidence="5">AraC family transcriptional regulator</fullName>
    </submittedName>
</protein>
<gene>
    <name evidence="5" type="ORF">G4Z16_17015</name>
</gene>
<dbReference type="AlphaFoldDB" id="A0A7T1T7H3"/>
<evidence type="ECO:0000313" key="5">
    <source>
        <dbReference type="EMBL" id="QPP07819.1"/>
    </source>
</evidence>
<keyword evidence="6" id="KW-1185">Reference proteome</keyword>
<feature type="domain" description="HTH araC/xylS-type" evidence="4">
    <location>
        <begin position="220"/>
        <end position="322"/>
    </location>
</feature>
<dbReference type="Pfam" id="PF12833">
    <property type="entry name" value="HTH_18"/>
    <property type="match status" value="1"/>
</dbReference>
<keyword evidence="1" id="KW-0805">Transcription regulation</keyword>